<keyword evidence="1" id="KW-1133">Transmembrane helix</keyword>
<dbReference type="EMBL" id="JAAKYA010000096">
    <property type="protein sequence ID" value="NGO40532.1"/>
    <property type="molecule type" value="Genomic_DNA"/>
</dbReference>
<comment type="caution">
    <text evidence="2">The sequence shown here is derived from an EMBL/GenBank/DDBJ whole genome shotgun (WGS) entry which is preliminary data.</text>
</comment>
<dbReference type="Proteomes" id="UP000477311">
    <property type="component" value="Unassembled WGS sequence"/>
</dbReference>
<accession>A0A6M1S0T5</accession>
<dbReference type="RefSeq" id="WP_165109220.1">
    <property type="nucleotide sequence ID" value="NZ_JAAKYA010000096.1"/>
</dbReference>
<name>A0A6M1S0T5_9BACT</name>
<evidence type="ECO:0000313" key="3">
    <source>
        <dbReference type="Proteomes" id="UP000477311"/>
    </source>
</evidence>
<keyword evidence="3" id="KW-1185">Reference proteome</keyword>
<keyword evidence="1" id="KW-0812">Transmembrane</keyword>
<feature type="transmembrane region" description="Helical" evidence="1">
    <location>
        <begin position="50"/>
        <end position="66"/>
    </location>
</feature>
<sequence length="80" mass="9269">MQTEKQVPIWFFIGVVLALYGLLIMLAGLYEMVNPPPEERRVALWHLHAPVWWGAFLLIVGLFYTVRFRPREGESLTGRA</sequence>
<dbReference type="AlphaFoldDB" id="A0A6M1S0T5"/>
<evidence type="ECO:0000313" key="2">
    <source>
        <dbReference type="EMBL" id="NGO40532.1"/>
    </source>
</evidence>
<protein>
    <submittedName>
        <fullName evidence="2">Uncharacterized protein</fullName>
    </submittedName>
</protein>
<reference evidence="2 3" key="1">
    <citation type="submission" date="2020-02" db="EMBL/GenBank/DDBJ databases">
        <title>Draft genome sequence of Limisphaera ngatamarikiensis NGM72.4T, a thermophilic Verrucomicrobia grouped in subdivision 3.</title>
        <authorList>
            <person name="Carere C.R."/>
            <person name="Steen J."/>
            <person name="Hugenholtz P."/>
            <person name="Stott M.B."/>
        </authorList>
    </citation>
    <scope>NUCLEOTIDE SEQUENCE [LARGE SCALE GENOMIC DNA]</scope>
    <source>
        <strain evidence="2 3">NGM72.4</strain>
    </source>
</reference>
<organism evidence="2 3">
    <name type="scientific">Limisphaera ngatamarikiensis</name>
    <dbReference type="NCBI Taxonomy" id="1324935"/>
    <lineage>
        <taxon>Bacteria</taxon>
        <taxon>Pseudomonadati</taxon>
        <taxon>Verrucomicrobiota</taxon>
        <taxon>Verrucomicrobiia</taxon>
        <taxon>Limisphaerales</taxon>
        <taxon>Limisphaeraceae</taxon>
        <taxon>Limisphaera</taxon>
    </lineage>
</organism>
<keyword evidence="1" id="KW-0472">Membrane</keyword>
<evidence type="ECO:0000256" key="1">
    <source>
        <dbReference type="SAM" id="Phobius"/>
    </source>
</evidence>
<feature type="transmembrane region" description="Helical" evidence="1">
    <location>
        <begin position="7"/>
        <end position="30"/>
    </location>
</feature>
<proteinExistence type="predicted"/>
<gene>
    <name evidence="2" type="ORF">G4L39_14180</name>
</gene>